<evidence type="ECO:0000256" key="5">
    <source>
        <dbReference type="ARBA" id="ARBA00022553"/>
    </source>
</evidence>
<keyword evidence="8" id="KW-0175">Coiled coil</keyword>
<dbReference type="InterPro" id="IPR004358">
    <property type="entry name" value="Sig_transdc_His_kin-like_C"/>
</dbReference>
<evidence type="ECO:0000313" key="11">
    <source>
        <dbReference type="EMBL" id="MEL0612258.1"/>
    </source>
</evidence>
<comment type="catalytic activity">
    <reaction evidence="1">
        <text>ATP + protein L-histidine = ADP + protein N-phospho-L-histidine.</text>
        <dbReference type="EC" id="2.7.13.3"/>
    </reaction>
</comment>
<keyword evidence="6 9" id="KW-0812">Transmembrane</keyword>
<evidence type="ECO:0000313" key="12">
    <source>
        <dbReference type="Proteomes" id="UP001379949"/>
    </source>
</evidence>
<feature type="transmembrane region" description="Helical" evidence="9">
    <location>
        <begin position="315"/>
        <end position="337"/>
    </location>
</feature>
<dbReference type="InterPro" id="IPR036890">
    <property type="entry name" value="HATPase_C_sf"/>
</dbReference>
<keyword evidence="9" id="KW-0472">Membrane</keyword>
<evidence type="ECO:0000256" key="4">
    <source>
        <dbReference type="ARBA" id="ARBA00022475"/>
    </source>
</evidence>
<dbReference type="SMART" id="SM00387">
    <property type="entry name" value="HATPase_c"/>
    <property type="match status" value="1"/>
</dbReference>
<evidence type="ECO:0000259" key="10">
    <source>
        <dbReference type="PROSITE" id="PS50109"/>
    </source>
</evidence>
<organism evidence="11 12">
    <name type="scientific">Marinomonas arenicola</name>
    <dbReference type="NCBI Taxonomy" id="569601"/>
    <lineage>
        <taxon>Bacteria</taxon>
        <taxon>Pseudomonadati</taxon>
        <taxon>Pseudomonadota</taxon>
        <taxon>Gammaproteobacteria</taxon>
        <taxon>Oceanospirillales</taxon>
        <taxon>Oceanospirillaceae</taxon>
        <taxon>Marinomonas</taxon>
    </lineage>
</organism>
<dbReference type="Gene3D" id="3.30.450.20">
    <property type="entry name" value="PAS domain"/>
    <property type="match status" value="2"/>
</dbReference>
<dbReference type="EMBL" id="JBAKAR010000002">
    <property type="protein sequence ID" value="MEL0612258.1"/>
    <property type="molecule type" value="Genomic_DNA"/>
</dbReference>
<dbReference type="InterPro" id="IPR048760">
    <property type="entry name" value="VP0354-like_sensor_dom"/>
</dbReference>
<dbReference type="GO" id="GO:0016301">
    <property type="term" value="F:kinase activity"/>
    <property type="evidence" value="ECO:0007669"/>
    <property type="project" value="UniProtKB-KW"/>
</dbReference>
<evidence type="ECO:0000256" key="3">
    <source>
        <dbReference type="ARBA" id="ARBA00012438"/>
    </source>
</evidence>
<dbReference type="PROSITE" id="PS50109">
    <property type="entry name" value="HIS_KIN"/>
    <property type="match status" value="1"/>
</dbReference>
<dbReference type="Gene3D" id="3.30.565.10">
    <property type="entry name" value="Histidine kinase-like ATPase, C-terminal domain"/>
    <property type="match status" value="1"/>
</dbReference>
<dbReference type="SUPFAM" id="SSF55874">
    <property type="entry name" value="ATPase domain of HSP90 chaperone/DNA topoisomerase II/histidine kinase"/>
    <property type="match status" value="1"/>
</dbReference>
<dbReference type="Pfam" id="PF21623">
    <property type="entry name" value="HK_sensor_dom_bact"/>
    <property type="match status" value="1"/>
</dbReference>
<reference evidence="11 12" key="1">
    <citation type="submission" date="2024-02" db="EMBL/GenBank/DDBJ databases">
        <title>Bacteria isolated from the canopy kelp, Nereocystis luetkeana.</title>
        <authorList>
            <person name="Pfister C.A."/>
            <person name="Younker I.T."/>
            <person name="Light S.H."/>
        </authorList>
    </citation>
    <scope>NUCLEOTIDE SEQUENCE [LARGE SCALE GENOMIC DNA]</scope>
    <source>
        <strain evidence="11 12">TI.4.07</strain>
    </source>
</reference>
<dbReference type="Pfam" id="PF02518">
    <property type="entry name" value="HATPase_c"/>
    <property type="match status" value="1"/>
</dbReference>
<gene>
    <name evidence="11" type="ORF">V6242_03815</name>
</gene>
<evidence type="ECO:0000256" key="8">
    <source>
        <dbReference type="SAM" id="Coils"/>
    </source>
</evidence>
<dbReference type="PRINTS" id="PR00344">
    <property type="entry name" value="BCTRLSENSOR"/>
</dbReference>
<dbReference type="InterPro" id="IPR036097">
    <property type="entry name" value="HisK_dim/P_sf"/>
</dbReference>
<evidence type="ECO:0000256" key="6">
    <source>
        <dbReference type="ARBA" id="ARBA00022692"/>
    </source>
</evidence>
<evidence type="ECO:0000256" key="9">
    <source>
        <dbReference type="SAM" id="Phobius"/>
    </source>
</evidence>
<dbReference type="SUPFAM" id="SSF103190">
    <property type="entry name" value="Sensory domain-like"/>
    <property type="match status" value="2"/>
</dbReference>
<evidence type="ECO:0000256" key="7">
    <source>
        <dbReference type="ARBA" id="ARBA00022989"/>
    </source>
</evidence>
<comment type="caution">
    <text evidence="11">The sequence shown here is derived from an EMBL/GenBank/DDBJ whole genome shotgun (WGS) entry which is preliminary data.</text>
</comment>
<dbReference type="Proteomes" id="UP001379949">
    <property type="component" value="Unassembled WGS sequence"/>
</dbReference>
<feature type="coiled-coil region" evidence="8">
    <location>
        <begin position="345"/>
        <end position="379"/>
    </location>
</feature>
<sequence length="631" mass="71518">MTRIPQKMLFPTTIFTLFMVVVLVGWSNYRLFENRFIAQLTLDESELLSQANSLFSRELGHIKSTTLFLRNSVYALSSSRNRVLKPAWWQSDITQIFSQFAMTSPFISQVRWLNPEGKELIRVNSHDGHTTVVPDSQLQDKSDRYYFHQANLATGNNVYISPVDLNMENDQIVRPLEPTLRGVVSLNRNHPGVLVVNYNLTKLFEQLRALSNDHFFLDVVSENGEWLISQDAQKEWAGALKKEKQANYVKSLFPKVWASISSEEGLSSRISEGQVWSSMRVIVEAPISSMATEQSSFLYFVARSRSHVLDEYREYLQWLIFSLGCAAFLILSFLVWWQMNASYKRRALLSALETEQAQLKVANNEFNVVNHQLVELQSELVENSKLSALGLMVAGLAHEMNTPLGGVRMALSSLTALINKEADSLSDRNRQSMEKTLEIAEKNLTRAINLVVSFKRVTLDRSGQDVQVFSVNSVLQDLLTVYKPRLKHFPHVSIEEECEADIQMRGFPGLLSQVIQNLIDNALQHGLKDRSKGVITLTTKRQNNMLVLGVKDNGCGISPEVKDRIFEPFITTGRVDKHTGLGLHLVHQWVYTLMNGRIEVVSKEGEGTTFTIIIPLLQPQSTQVEDRAKGI</sequence>
<name>A0ABU9G1E0_9GAMM</name>
<keyword evidence="11" id="KW-0808">Transferase</keyword>
<evidence type="ECO:0000256" key="2">
    <source>
        <dbReference type="ARBA" id="ARBA00004651"/>
    </source>
</evidence>
<keyword evidence="7 9" id="KW-1133">Transmembrane helix</keyword>
<dbReference type="InterPro" id="IPR003661">
    <property type="entry name" value="HisK_dim/P_dom"/>
</dbReference>
<protein>
    <recommendedName>
        <fullName evidence="3">histidine kinase</fullName>
        <ecNumber evidence="3">2.7.13.3</ecNumber>
    </recommendedName>
</protein>
<keyword evidence="4" id="KW-1003">Cell membrane</keyword>
<feature type="transmembrane region" description="Helical" evidence="9">
    <location>
        <begin position="9"/>
        <end position="29"/>
    </location>
</feature>
<dbReference type="EC" id="2.7.13.3" evidence="3"/>
<dbReference type="InterPro" id="IPR029151">
    <property type="entry name" value="Sensor-like_sf"/>
</dbReference>
<keyword evidence="12" id="KW-1185">Reference proteome</keyword>
<evidence type="ECO:0000256" key="1">
    <source>
        <dbReference type="ARBA" id="ARBA00000085"/>
    </source>
</evidence>
<comment type="subcellular location">
    <subcellularLocation>
        <location evidence="2">Cell membrane</location>
        <topology evidence="2">Multi-pass membrane protein</topology>
    </subcellularLocation>
</comment>
<dbReference type="InterPro" id="IPR003594">
    <property type="entry name" value="HATPase_dom"/>
</dbReference>
<keyword evidence="11" id="KW-0418">Kinase</keyword>
<dbReference type="PANTHER" id="PTHR43065">
    <property type="entry name" value="SENSOR HISTIDINE KINASE"/>
    <property type="match status" value="1"/>
</dbReference>
<dbReference type="Pfam" id="PF00512">
    <property type="entry name" value="HisKA"/>
    <property type="match status" value="1"/>
</dbReference>
<dbReference type="SMART" id="SM00388">
    <property type="entry name" value="HisKA"/>
    <property type="match status" value="1"/>
</dbReference>
<dbReference type="SUPFAM" id="SSF47384">
    <property type="entry name" value="Homodimeric domain of signal transducing histidine kinase"/>
    <property type="match status" value="1"/>
</dbReference>
<accession>A0ABU9G1E0</accession>
<keyword evidence="5" id="KW-0597">Phosphoprotein</keyword>
<dbReference type="CDD" id="cd00082">
    <property type="entry name" value="HisKA"/>
    <property type="match status" value="1"/>
</dbReference>
<feature type="domain" description="Histidine kinase" evidence="10">
    <location>
        <begin position="395"/>
        <end position="618"/>
    </location>
</feature>
<proteinExistence type="predicted"/>
<dbReference type="CDD" id="cd00075">
    <property type="entry name" value="HATPase"/>
    <property type="match status" value="1"/>
</dbReference>
<dbReference type="RefSeq" id="WP_341566350.1">
    <property type="nucleotide sequence ID" value="NZ_JBAKAR010000002.1"/>
</dbReference>
<dbReference type="InterPro" id="IPR005467">
    <property type="entry name" value="His_kinase_dom"/>
</dbReference>
<dbReference type="Gene3D" id="1.10.287.130">
    <property type="match status" value="1"/>
</dbReference>